<dbReference type="PANTHER" id="PTHR37841">
    <property type="entry name" value="GLR2918 PROTEIN"/>
    <property type="match status" value="1"/>
</dbReference>
<dbReference type="PANTHER" id="PTHR37841:SF1">
    <property type="entry name" value="DUF3298 DOMAIN-CONTAINING PROTEIN"/>
    <property type="match status" value="1"/>
</dbReference>
<dbReference type="SUPFAM" id="SSF69360">
    <property type="entry name" value="Cell wall binding repeat"/>
    <property type="match status" value="1"/>
</dbReference>
<reference evidence="1 2" key="1">
    <citation type="submission" date="2018-08" db="EMBL/GenBank/DDBJ databases">
        <title>A genome reference for cultivated species of the human gut microbiota.</title>
        <authorList>
            <person name="Zou Y."/>
            <person name="Xue W."/>
            <person name="Luo G."/>
        </authorList>
    </citation>
    <scope>NUCLEOTIDE SEQUENCE [LARGE SCALE GENOMIC DNA]</scope>
    <source>
        <strain evidence="1 2">AM47-6BH</strain>
    </source>
</reference>
<comment type="caution">
    <text evidence="1">The sequence shown here is derived from an EMBL/GenBank/DDBJ whole genome shotgun (WGS) entry which is preliminary data.</text>
</comment>
<dbReference type="EMBL" id="QSES01000024">
    <property type="protein sequence ID" value="RGZ90121.1"/>
    <property type="molecule type" value="Genomic_DNA"/>
</dbReference>
<evidence type="ECO:0008006" key="3">
    <source>
        <dbReference type="Google" id="ProtNLM"/>
    </source>
</evidence>
<organism evidence="1 2">
    <name type="scientific">Agathobacter rectalis</name>
    <dbReference type="NCBI Taxonomy" id="39491"/>
    <lineage>
        <taxon>Bacteria</taxon>
        <taxon>Bacillati</taxon>
        <taxon>Bacillota</taxon>
        <taxon>Clostridia</taxon>
        <taxon>Lachnospirales</taxon>
        <taxon>Lachnospiraceae</taxon>
        <taxon>Agathobacter</taxon>
    </lineage>
</organism>
<accession>A0A413Q4U6</accession>
<name>A0A413Q4U6_9FIRM</name>
<evidence type="ECO:0000313" key="2">
    <source>
        <dbReference type="Proteomes" id="UP000283721"/>
    </source>
</evidence>
<dbReference type="Proteomes" id="UP000283721">
    <property type="component" value="Unassembled WGS sequence"/>
</dbReference>
<dbReference type="AlphaFoldDB" id="A0A413Q4U6"/>
<evidence type="ECO:0000313" key="1">
    <source>
        <dbReference type="EMBL" id="RGZ90121.1"/>
    </source>
</evidence>
<dbReference type="Pfam" id="PF14903">
    <property type="entry name" value="WG_beta_rep"/>
    <property type="match status" value="4"/>
</dbReference>
<proteinExistence type="predicted"/>
<gene>
    <name evidence="1" type="ORF">DW967_12160</name>
</gene>
<sequence length="437" mass="49907">MKNYKFLVPILLVALLGGSVYKTYSDREKINKQYDNDITQARQNRKLEVYVNAEEDYLDALKLKDSAKLRAELGEMYIEAEDLRTAAKWGESLISEYPKEYVGYEFLIQVYLEQKDYASCFRIKDEADGLKISSKKIEDIISDIKYEYYLEGEYAQVEEFSNGYAAVKKEKKWGYLNSKGHRVIESEFEEAGAFAKEVAPVIDDKGRAFYIDNEGNRKIVIDFVDNIEKLGYMSMDNIFPVNDGKKWSLYSLDSKKKIAGDYDEVSAMGNGVAAVKSGNKWSLIDTKGKKVTKDKYDSVVMDSKGIVCRNDRIFAKQNGYYYLFDSKGNKVVKTKFDDARLFADDGYAAVCVDGKWGFVDKDGKQVIKPQFNEAHSFSNGLAAVRFTNGWGYVDEKGNKVIATGFDDACDFNEQGKTFVKKDDKWQVLTLYLYNHES</sequence>
<dbReference type="SUPFAM" id="SSF48452">
    <property type="entry name" value="TPR-like"/>
    <property type="match status" value="1"/>
</dbReference>
<dbReference type="InterPro" id="IPR011990">
    <property type="entry name" value="TPR-like_helical_dom_sf"/>
</dbReference>
<protein>
    <recommendedName>
        <fullName evidence="3">WG repeat-containing protein</fullName>
    </recommendedName>
</protein>
<dbReference type="InterPro" id="IPR032774">
    <property type="entry name" value="WG_beta_rep"/>
</dbReference>